<reference evidence="1 2" key="1">
    <citation type="submission" date="2016-11" db="EMBL/GenBank/DDBJ databases">
        <authorList>
            <person name="Jaros S."/>
            <person name="Januszkiewicz K."/>
            <person name="Wedrychowicz H."/>
        </authorList>
    </citation>
    <scope>NUCLEOTIDE SEQUENCE [LARGE SCALE GENOMIC DNA]</scope>
    <source>
        <strain evidence="1 2">ATCC 23634</strain>
    </source>
</reference>
<dbReference type="AlphaFoldDB" id="A0A1K2HVW7"/>
<evidence type="ECO:0000313" key="1">
    <source>
        <dbReference type="EMBL" id="SFZ83018.1"/>
    </source>
</evidence>
<dbReference type="RefSeq" id="WP_072340192.1">
    <property type="nucleotide sequence ID" value="NZ_FPKU01000001.1"/>
</dbReference>
<sequence length="419" mass="47349">MDDMRHGDVRQAIGAAEDEIFRRFVHPRFGFLLDYAGRNGEADFPDAADMQACRPNAMAWWTPVENGAFFTGLMLAGLSARPEPWRRPQTVDRARGLARALMRLGTVGDRPGFVARSIAEDGKSHPPVGSDDQTSPWLYGFWRYLKSGIPTAEERETITGAMIGLCRALMETGWSMPCDAGPGFGYRGSWAHFNFVHAPRLLFAHRIMAELDTANRDRWLRLYAERLHERDNNKGPSRLELCARGALYGNPGSWIGYPDNPPFWISATAQAGLAEMAALETDPAIAEMFRAGLRANGEAAIHYISQHRWFDNDEPTAYRLDWRGLNAHWREQPDIDTALAVANRQRLDWFRSNPRKIYEEHLMREPLWAGWIALLSGDADVVARATPLIRAAVQHYRWERLYSGAFFVTALYPMGLAEG</sequence>
<organism evidence="1 2">
    <name type="scientific">Devosia enhydra</name>
    <dbReference type="NCBI Taxonomy" id="665118"/>
    <lineage>
        <taxon>Bacteria</taxon>
        <taxon>Pseudomonadati</taxon>
        <taxon>Pseudomonadota</taxon>
        <taxon>Alphaproteobacteria</taxon>
        <taxon>Hyphomicrobiales</taxon>
        <taxon>Devosiaceae</taxon>
        <taxon>Devosia</taxon>
    </lineage>
</organism>
<proteinExistence type="predicted"/>
<evidence type="ECO:0008006" key="3">
    <source>
        <dbReference type="Google" id="ProtNLM"/>
    </source>
</evidence>
<name>A0A1K2HVW7_9HYPH</name>
<keyword evidence="2" id="KW-1185">Reference proteome</keyword>
<accession>A0A1K2HVW7</accession>
<dbReference type="EMBL" id="FPKU01000001">
    <property type="protein sequence ID" value="SFZ83018.1"/>
    <property type="molecule type" value="Genomic_DNA"/>
</dbReference>
<dbReference type="OrthoDB" id="911945at2"/>
<protein>
    <recommendedName>
        <fullName evidence="3">Mannose or cellobiose epimerase, N-acyl-D-glucosamine 2-epimerase family</fullName>
    </recommendedName>
</protein>
<evidence type="ECO:0000313" key="2">
    <source>
        <dbReference type="Proteomes" id="UP000183447"/>
    </source>
</evidence>
<dbReference type="Proteomes" id="UP000183447">
    <property type="component" value="Unassembled WGS sequence"/>
</dbReference>
<gene>
    <name evidence="1" type="ORF">SAMN02983003_1410</name>
</gene>